<comment type="caution">
    <text evidence="7">The sequence shown here is derived from an EMBL/GenBank/DDBJ whole genome shotgun (WGS) entry which is preliminary data.</text>
</comment>
<dbReference type="GO" id="GO:0043565">
    <property type="term" value="F:sequence-specific DNA binding"/>
    <property type="evidence" value="ECO:0007669"/>
    <property type="project" value="InterPro"/>
</dbReference>
<evidence type="ECO:0000256" key="2">
    <source>
        <dbReference type="ARBA" id="ARBA00023015"/>
    </source>
</evidence>
<protein>
    <recommendedName>
        <fullName evidence="6">WRKY domain-containing protein</fullName>
    </recommendedName>
</protein>
<evidence type="ECO:0000259" key="6">
    <source>
        <dbReference type="PROSITE" id="PS50811"/>
    </source>
</evidence>
<dbReference type="PROSITE" id="PS50811">
    <property type="entry name" value="WRKY"/>
    <property type="match status" value="1"/>
</dbReference>
<sequence length="170" mass="19357">SKLGRKKGDHEPRFAFMTKSIDVDLLEDGYRWRKYGQKAVKNSRYPRNYYRCTNTNCCVKKRVERSCEDPSMVITTYEGRHSHHSPALVLPRSQLPHVFRAPIHANAHANANAYSTHHHIIPPSSHSACTIDQVRAATILLLSKLVQFEACTRRHDFLVPIASSIPRAGQ</sequence>
<dbReference type="InterPro" id="IPR044810">
    <property type="entry name" value="WRKY_plant"/>
</dbReference>
<dbReference type="Proteomes" id="UP000824469">
    <property type="component" value="Unassembled WGS sequence"/>
</dbReference>
<keyword evidence="4" id="KW-0804">Transcription</keyword>
<accession>A0AA38G2S9</accession>
<evidence type="ECO:0000256" key="4">
    <source>
        <dbReference type="ARBA" id="ARBA00023163"/>
    </source>
</evidence>
<feature type="domain" description="WRKY" evidence="6">
    <location>
        <begin position="21"/>
        <end position="86"/>
    </location>
</feature>
<dbReference type="AlphaFoldDB" id="A0AA38G2S9"/>
<evidence type="ECO:0000256" key="5">
    <source>
        <dbReference type="ARBA" id="ARBA00023242"/>
    </source>
</evidence>
<dbReference type="Gene3D" id="2.20.25.80">
    <property type="entry name" value="WRKY domain"/>
    <property type="match status" value="1"/>
</dbReference>
<dbReference type="InterPro" id="IPR036576">
    <property type="entry name" value="WRKY_dom_sf"/>
</dbReference>
<dbReference type="GO" id="GO:0003700">
    <property type="term" value="F:DNA-binding transcription factor activity"/>
    <property type="evidence" value="ECO:0007669"/>
    <property type="project" value="InterPro"/>
</dbReference>
<keyword evidence="5" id="KW-0539">Nucleus</keyword>
<feature type="non-terminal residue" evidence="7">
    <location>
        <position position="170"/>
    </location>
</feature>
<name>A0AA38G2S9_TAXCH</name>
<keyword evidence="3" id="KW-0238">DNA-binding</keyword>
<dbReference type="InterPro" id="IPR003657">
    <property type="entry name" value="WRKY_dom"/>
</dbReference>
<dbReference type="FunFam" id="2.20.25.80:FF:000003">
    <property type="entry name" value="WRKY transcription factor 57"/>
    <property type="match status" value="1"/>
</dbReference>
<evidence type="ECO:0000313" key="7">
    <source>
        <dbReference type="EMBL" id="KAH9315192.1"/>
    </source>
</evidence>
<comment type="subcellular location">
    <subcellularLocation>
        <location evidence="1">Nucleus</location>
    </subcellularLocation>
</comment>
<keyword evidence="8" id="KW-1185">Reference proteome</keyword>
<evidence type="ECO:0000256" key="3">
    <source>
        <dbReference type="ARBA" id="ARBA00023125"/>
    </source>
</evidence>
<organism evidence="7 8">
    <name type="scientific">Taxus chinensis</name>
    <name type="common">Chinese yew</name>
    <name type="synonym">Taxus wallichiana var. chinensis</name>
    <dbReference type="NCBI Taxonomy" id="29808"/>
    <lineage>
        <taxon>Eukaryota</taxon>
        <taxon>Viridiplantae</taxon>
        <taxon>Streptophyta</taxon>
        <taxon>Embryophyta</taxon>
        <taxon>Tracheophyta</taxon>
        <taxon>Spermatophyta</taxon>
        <taxon>Pinopsida</taxon>
        <taxon>Pinidae</taxon>
        <taxon>Conifers II</taxon>
        <taxon>Cupressales</taxon>
        <taxon>Taxaceae</taxon>
        <taxon>Taxus</taxon>
    </lineage>
</organism>
<dbReference type="PANTHER" id="PTHR31221:SF334">
    <property type="entry name" value="WRKY TRANSCRIPTION FACTOR 57-RELATED"/>
    <property type="match status" value="1"/>
</dbReference>
<evidence type="ECO:0000256" key="1">
    <source>
        <dbReference type="ARBA" id="ARBA00004123"/>
    </source>
</evidence>
<proteinExistence type="predicted"/>
<gene>
    <name evidence="7" type="ORF">KI387_023819</name>
</gene>
<dbReference type="EMBL" id="JAHRHJ020000005">
    <property type="protein sequence ID" value="KAH9315192.1"/>
    <property type="molecule type" value="Genomic_DNA"/>
</dbReference>
<keyword evidence="2" id="KW-0805">Transcription regulation</keyword>
<feature type="non-terminal residue" evidence="7">
    <location>
        <position position="1"/>
    </location>
</feature>
<dbReference type="PANTHER" id="PTHR31221">
    <property type="entry name" value="WRKY TRANSCRIPTION FACTOR PROTEIN 1-RELATED"/>
    <property type="match status" value="1"/>
</dbReference>
<dbReference type="SMART" id="SM00774">
    <property type="entry name" value="WRKY"/>
    <property type="match status" value="1"/>
</dbReference>
<dbReference type="GO" id="GO:0005634">
    <property type="term" value="C:nucleus"/>
    <property type="evidence" value="ECO:0007669"/>
    <property type="project" value="UniProtKB-SubCell"/>
</dbReference>
<dbReference type="SUPFAM" id="SSF118290">
    <property type="entry name" value="WRKY DNA-binding domain"/>
    <property type="match status" value="1"/>
</dbReference>
<evidence type="ECO:0000313" key="8">
    <source>
        <dbReference type="Proteomes" id="UP000824469"/>
    </source>
</evidence>
<dbReference type="Pfam" id="PF03106">
    <property type="entry name" value="WRKY"/>
    <property type="match status" value="1"/>
</dbReference>
<reference evidence="7 8" key="1">
    <citation type="journal article" date="2021" name="Nat. Plants">
        <title>The Taxus genome provides insights into paclitaxel biosynthesis.</title>
        <authorList>
            <person name="Xiong X."/>
            <person name="Gou J."/>
            <person name="Liao Q."/>
            <person name="Li Y."/>
            <person name="Zhou Q."/>
            <person name="Bi G."/>
            <person name="Li C."/>
            <person name="Du R."/>
            <person name="Wang X."/>
            <person name="Sun T."/>
            <person name="Guo L."/>
            <person name="Liang H."/>
            <person name="Lu P."/>
            <person name="Wu Y."/>
            <person name="Zhang Z."/>
            <person name="Ro D.K."/>
            <person name="Shang Y."/>
            <person name="Huang S."/>
            <person name="Yan J."/>
        </authorList>
    </citation>
    <scope>NUCLEOTIDE SEQUENCE [LARGE SCALE GENOMIC DNA]</scope>
    <source>
        <strain evidence="7">Ta-2019</strain>
    </source>
</reference>